<dbReference type="EMBL" id="LN853275">
    <property type="protein sequence ID" value="CRY95515.1"/>
    <property type="molecule type" value="Genomic_DNA"/>
</dbReference>
<feature type="region of interest" description="Disordered" evidence="2">
    <location>
        <begin position="395"/>
        <end position="416"/>
    </location>
</feature>
<name>A0A0H5Q2A8_9ZZZZ</name>
<protein>
    <recommendedName>
        <fullName evidence="4">Replication protein</fullName>
    </recommendedName>
</protein>
<dbReference type="AlphaFoldDB" id="A0A0H5Q2A8"/>
<reference evidence="3" key="2">
    <citation type="submission" date="2015-07" db="EMBL/GenBank/DDBJ databases">
        <title>Plasmids, circular viruses and viroids from rat gut.</title>
        <authorList>
            <person name="Jorgensen T.J."/>
            <person name="Hansen M.A."/>
            <person name="Xu Z."/>
            <person name="Tabak M.A."/>
            <person name="Sorensen S.J."/>
            <person name="Hansen L.H."/>
        </authorList>
    </citation>
    <scope>NUCLEOTIDE SEQUENCE</scope>
    <source>
        <plasmid evidence="3">pRGRH0650</plasmid>
    </source>
</reference>
<reference evidence="3" key="1">
    <citation type="submission" date="2015-06" db="EMBL/GenBank/DDBJ databases">
        <authorList>
            <person name="Joergensen T."/>
        </authorList>
    </citation>
    <scope>NUCLEOTIDE SEQUENCE</scope>
    <source>
        <plasmid evidence="3">pRGRH0650</plasmid>
    </source>
</reference>
<dbReference type="InterPro" id="IPR000989">
    <property type="entry name" value="Rep"/>
</dbReference>
<accession>A0A0H5Q2A8</accession>
<evidence type="ECO:0000313" key="3">
    <source>
        <dbReference type="EMBL" id="CRY95515.1"/>
    </source>
</evidence>
<dbReference type="GO" id="GO:0006260">
    <property type="term" value="P:DNA replication"/>
    <property type="evidence" value="ECO:0007669"/>
    <property type="project" value="UniProtKB-KW"/>
</dbReference>
<dbReference type="Pfam" id="PF01446">
    <property type="entry name" value="Rep_1"/>
    <property type="match status" value="1"/>
</dbReference>
<organism evidence="3">
    <name type="scientific">uncultured prokaryote</name>
    <dbReference type="NCBI Taxonomy" id="198431"/>
    <lineage>
        <taxon>unclassified sequences</taxon>
        <taxon>environmental samples</taxon>
    </lineage>
</organism>
<keyword evidence="3" id="KW-0614">Plasmid</keyword>
<evidence type="ECO:0000256" key="2">
    <source>
        <dbReference type="SAM" id="MobiDB-lite"/>
    </source>
</evidence>
<proteinExistence type="predicted"/>
<geneLocation type="plasmid" evidence="3">
    <name>pRGRH0650</name>
</geneLocation>
<keyword evidence="1" id="KW-0235">DNA replication</keyword>
<evidence type="ECO:0000256" key="1">
    <source>
        <dbReference type="ARBA" id="ARBA00022705"/>
    </source>
</evidence>
<evidence type="ECO:0008006" key="4">
    <source>
        <dbReference type="Google" id="ProtNLM"/>
    </source>
</evidence>
<dbReference type="GO" id="GO:0003677">
    <property type="term" value="F:DNA binding"/>
    <property type="evidence" value="ECO:0007669"/>
    <property type="project" value="InterPro"/>
</dbReference>
<sequence>MGYGIASDNRAAKRPLGIVTENSATFPDQVTFDPDTGEITDRSTQSARAERWALKSVVNRLLSGDRVSKCMVLRAPIPGRGLSQIEVHKGQTHGKAFYHGLMACGLPWVCPVCAAKIAERRRVELKQAVKNAMNQGLGVHFVTLTVPHGIGDDLHDTLSRLSVALKSMSCDGTFRRRKKQCEVEIVGFVRAQEVTYGQNGWHPHYHLIVFTKESTCGSSVIQYLYSGAWQRACVKAGLPEPHPEHGCTVQDGRFAALYVSKWGIEDEMTKANAKRGKRHGLSPWGLLRAILDGNAPEIAPEPAAALFRLYAHAFKGRRQLHWSVGLRAKLLPEQVELTDQQIVERPDDERAILLAELSTDEWKAIRRVHGQAAVLEAAERGKDELASVLYSLTASRTGSPSGCGPDASTPMPQARGRGAGALRSYCPVCHMPLAGGHCMRCNPPPGRQLPGVELDICLADIFGKKGSRRSCAEERPSD</sequence>